<name>X1KZY5_9ZZZZ</name>
<reference evidence="1" key="1">
    <citation type="journal article" date="2014" name="Front. Microbiol.">
        <title>High frequency of phylogenetically diverse reductive dehalogenase-homologous genes in deep subseafloor sedimentary metagenomes.</title>
        <authorList>
            <person name="Kawai M."/>
            <person name="Futagami T."/>
            <person name="Toyoda A."/>
            <person name="Takaki Y."/>
            <person name="Nishi S."/>
            <person name="Hori S."/>
            <person name="Arai W."/>
            <person name="Tsubouchi T."/>
            <person name="Morono Y."/>
            <person name="Uchiyama I."/>
            <person name="Ito T."/>
            <person name="Fujiyama A."/>
            <person name="Inagaki F."/>
            <person name="Takami H."/>
        </authorList>
    </citation>
    <scope>NUCLEOTIDE SEQUENCE</scope>
    <source>
        <strain evidence="1">Expedition CK06-06</strain>
    </source>
</reference>
<accession>X1KZY5</accession>
<evidence type="ECO:0008006" key="2">
    <source>
        <dbReference type="Google" id="ProtNLM"/>
    </source>
</evidence>
<comment type="caution">
    <text evidence="1">The sequence shown here is derived from an EMBL/GenBank/DDBJ whole genome shotgun (WGS) entry which is preliminary data.</text>
</comment>
<organism evidence="1">
    <name type="scientific">marine sediment metagenome</name>
    <dbReference type="NCBI Taxonomy" id="412755"/>
    <lineage>
        <taxon>unclassified sequences</taxon>
        <taxon>metagenomes</taxon>
        <taxon>ecological metagenomes</taxon>
    </lineage>
</organism>
<protein>
    <recommendedName>
        <fullName evidence="2">Histidine phosphatase family protein</fullName>
    </recommendedName>
</protein>
<dbReference type="InterPro" id="IPR029033">
    <property type="entry name" value="His_PPase_superfam"/>
</dbReference>
<dbReference type="InterPro" id="IPR013078">
    <property type="entry name" value="His_Pase_superF_clade-1"/>
</dbReference>
<dbReference type="Pfam" id="PF00300">
    <property type="entry name" value="His_Phos_1"/>
    <property type="match status" value="1"/>
</dbReference>
<evidence type="ECO:0000313" key="1">
    <source>
        <dbReference type="EMBL" id="GAI12293.1"/>
    </source>
</evidence>
<sequence length="44" mass="4995">MNGAERYWGSNDVRLSATGLRQAEKLRHRLSAERIDAIYSSDLS</sequence>
<dbReference type="SUPFAM" id="SSF53254">
    <property type="entry name" value="Phosphoglycerate mutase-like"/>
    <property type="match status" value="1"/>
</dbReference>
<dbReference type="AlphaFoldDB" id="X1KZY5"/>
<gene>
    <name evidence="1" type="ORF">S06H3_23955</name>
</gene>
<feature type="non-terminal residue" evidence="1">
    <location>
        <position position="44"/>
    </location>
</feature>
<proteinExistence type="predicted"/>
<dbReference type="EMBL" id="BARV01013162">
    <property type="protein sequence ID" value="GAI12293.1"/>
    <property type="molecule type" value="Genomic_DNA"/>
</dbReference>
<dbReference type="Gene3D" id="3.40.50.1240">
    <property type="entry name" value="Phosphoglycerate mutase-like"/>
    <property type="match status" value="1"/>
</dbReference>